<evidence type="ECO:0008006" key="4">
    <source>
        <dbReference type="Google" id="ProtNLM"/>
    </source>
</evidence>
<evidence type="ECO:0000313" key="3">
    <source>
        <dbReference type="Proteomes" id="UP000006352"/>
    </source>
</evidence>
<dbReference type="Gene3D" id="3.40.50.150">
    <property type="entry name" value="Vaccinia Virus protein VP39"/>
    <property type="match status" value="1"/>
</dbReference>
<dbReference type="AlphaFoldDB" id="J4GCA5"/>
<keyword evidence="3" id="KW-1185">Reference proteome</keyword>
<dbReference type="EMBL" id="HE797160">
    <property type="protein sequence ID" value="CCM04533.1"/>
    <property type="molecule type" value="Genomic_DNA"/>
</dbReference>
<proteinExistence type="predicted"/>
<dbReference type="CDD" id="cd02440">
    <property type="entry name" value="AdoMet_MTases"/>
    <property type="match status" value="1"/>
</dbReference>
<dbReference type="OrthoDB" id="3647at2759"/>
<protein>
    <recommendedName>
        <fullName evidence="4">Methyltransferase domain-containing protein</fullName>
    </recommendedName>
</protein>
<dbReference type="InParanoid" id="J4GCA5"/>
<reference evidence="2 3" key="1">
    <citation type="journal article" date="2012" name="Appl. Environ. Microbiol.">
        <title>Short-read sequencing for genomic analysis of the brown rot fungus Fibroporia radiculosa.</title>
        <authorList>
            <person name="Tang J.D."/>
            <person name="Perkins A.D."/>
            <person name="Sonstegard T.S."/>
            <person name="Schroeder S.G."/>
            <person name="Burgess S.C."/>
            <person name="Diehl S.V."/>
        </authorList>
    </citation>
    <scope>NUCLEOTIDE SEQUENCE [LARGE SCALE GENOMIC DNA]</scope>
    <source>
        <strain evidence="2 3">TFFH 294</strain>
    </source>
</reference>
<dbReference type="InterPro" id="IPR029063">
    <property type="entry name" value="SAM-dependent_MTases_sf"/>
</dbReference>
<name>J4GCA5_9APHY</name>
<dbReference type="RefSeq" id="XP_012183816.1">
    <property type="nucleotide sequence ID" value="XM_012328426.1"/>
</dbReference>
<dbReference type="Proteomes" id="UP000006352">
    <property type="component" value="Unassembled WGS sequence"/>
</dbReference>
<dbReference type="Pfam" id="PF13489">
    <property type="entry name" value="Methyltransf_23"/>
    <property type="match status" value="1"/>
</dbReference>
<dbReference type="GO" id="GO:0016740">
    <property type="term" value="F:transferase activity"/>
    <property type="evidence" value="ECO:0007669"/>
    <property type="project" value="UniProtKB-KW"/>
</dbReference>
<dbReference type="STRING" id="599839.J4GCA5"/>
<dbReference type="GeneID" id="24099444"/>
<sequence>MSHFHEHEHEHAHAFSAANKEHFDKTAHEFDERPHAQALARSLAAAMRTRYPDLFIEDTTAMMEYACGTGLTSRELCPYVKSVVGVDISSGMVEQFNLKASNQGLAPEEMKALCIELKGSDDELDGQKFDVIVCTLSYHHFPSVKEVTRVLAFFLKPGGSLLVSDVQKGSLKEDIFADHPHIVAHQRGFDEGEMRSVFEGAGLTSFEFSVVCSGKLHGRPVDFFLARGLARTALQSF</sequence>
<evidence type="ECO:0000313" key="2">
    <source>
        <dbReference type="EMBL" id="CCM04533.1"/>
    </source>
</evidence>
<organism evidence="2 3">
    <name type="scientific">Fibroporia radiculosa</name>
    <dbReference type="NCBI Taxonomy" id="599839"/>
    <lineage>
        <taxon>Eukaryota</taxon>
        <taxon>Fungi</taxon>
        <taxon>Dikarya</taxon>
        <taxon>Basidiomycota</taxon>
        <taxon>Agaricomycotina</taxon>
        <taxon>Agaricomycetes</taxon>
        <taxon>Polyporales</taxon>
        <taxon>Fibroporiaceae</taxon>
        <taxon>Fibroporia</taxon>
    </lineage>
</organism>
<gene>
    <name evidence="2" type="ORF">FIBRA_06714</name>
</gene>
<accession>J4GCA5</accession>
<dbReference type="PANTHER" id="PTHR43861">
    <property type="entry name" value="TRANS-ACONITATE 2-METHYLTRANSFERASE-RELATED"/>
    <property type="match status" value="1"/>
</dbReference>
<dbReference type="PANTHER" id="PTHR43861:SF3">
    <property type="entry name" value="PUTATIVE (AFU_ORTHOLOGUE AFUA_2G14390)-RELATED"/>
    <property type="match status" value="1"/>
</dbReference>
<keyword evidence="1" id="KW-0808">Transferase</keyword>
<dbReference type="SUPFAM" id="SSF53335">
    <property type="entry name" value="S-adenosyl-L-methionine-dependent methyltransferases"/>
    <property type="match status" value="1"/>
</dbReference>
<dbReference type="HOGENOM" id="CLU_037990_1_1_1"/>
<evidence type="ECO:0000256" key="1">
    <source>
        <dbReference type="ARBA" id="ARBA00022679"/>
    </source>
</evidence>